<feature type="transmembrane region" description="Helical" evidence="1">
    <location>
        <begin position="44"/>
        <end position="62"/>
    </location>
</feature>
<sequence length="76" mass="8396">MAEHLVGIARLYLLVGGISAAAFLLIGLDRIAPSARGAYFFRPLLVPGLCLLWPLVLVRWILLERDLRHASKDTVS</sequence>
<dbReference type="RefSeq" id="WP_340276438.1">
    <property type="nucleotide sequence ID" value="NZ_JBAKIA010000015.1"/>
</dbReference>
<organism evidence="2 3">
    <name type="scientific">Roseibium algae</name>
    <dbReference type="NCBI Taxonomy" id="3123038"/>
    <lineage>
        <taxon>Bacteria</taxon>
        <taxon>Pseudomonadati</taxon>
        <taxon>Pseudomonadota</taxon>
        <taxon>Alphaproteobacteria</taxon>
        <taxon>Hyphomicrobiales</taxon>
        <taxon>Stappiaceae</taxon>
        <taxon>Roseibium</taxon>
    </lineage>
</organism>
<feature type="transmembrane region" description="Helical" evidence="1">
    <location>
        <begin position="12"/>
        <end position="32"/>
    </location>
</feature>
<comment type="caution">
    <text evidence="2">The sequence shown here is derived from an EMBL/GenBank/DDBJ whole genome shotgun (WGS) entry which is preliminary data.</text>
</comment>
<keyword evidence="1" id="KW-0812">Transmembrane</keyword>
<keyword evidence="3" id="KW-1185">Reference proteome</keyword>
<protein>
    <recommendedName>
        <fullName evidence="4">DUF2842 domain-containing protein</fullName>
    </recommendedName>
</protein>
<proteinExistence type="predicted"/>
<keyword evidence="1" id="KW-0472">Membrane</keyword>
<evidence type="ECO:0000256" key="1">
    <source>
        <dbReference type="SAM" id="Phobius"/>
    </source>
</evidence>
<evidence type="ECO:0008006" key="4">
    <source>
        <dbReference type="Google" id="ProtNLM"/>
    </source>
</evidence>
<name>A0ABU8TRA5_9HYPH</name>
<reference evidence="2 3" key="1">
    <citation type="submission" date="2024-02" db="EMBL/GenBank/DDBJ databases">
        <title>Roseibium algae sp. nov., isolated from marine alga (Grateloupia sp.), showing potential in myo-inositol conversion.</title>
        <authorList>
            <person name="Wang Y."/>
        </authorList>
    </citation>
    <scope>NUCLEOTIDE SEQUENCE [LARGE SCALE GENOMIC DNA]</scope>
    <source>
        <strain evidence="2 3">H3510</strain>
    </source>
</reference>
<accession>A0ABU8TRA5</accession>
<dbReference type="EMBL" id="JBAKIA010000015">
    <property type="protein sequence ID" value="MEJ8476085.1"/>
    <property type="molecule type" value="Genomic_DNA"/>
</dbReference>
<dbReference type="Proteomes" id="UP001385499">
    <property type="component" value="Unassembled WGS sequence"/>
</dbReference>
<keyword evidence="1" id="KW-1133">Transmembrane helix</keyword>
<gene>
    <name evidence="2" type="ORF">V6575_18495</name>
</gene>
<evidence type="ECO:0000313" key="3">
    <source>
        <dbReference type="Proteomes" id="UP001385499"/>
    </source>
</evidence>
<evidence type="ECO:0000313" key="2">
    <source>
        <dbReference type="EMBL" id="MEJ8476085.1"/>
    </source>
</evidence>